<sequence length="75" mass="7980">MASHTVASLISTAPTEMEVARLKASAASPAIRITEAASGLVRSLISEDWCVFDSLFVEFAITDPHTPLEVVNGYS</sequence>
<reference evidence="1" key="2">
    <citation type="submission" date="2020-09" db="EMBL/GenBank/DDBJ databases">
        <authorList>
            <person name="Sun Q."/>
            <person name="Zhou Y."/>
        </authorList>
    </citation>
    <scope>NUCLEOTIDE SEQUENCE</scope>
    <source>
        <strain evidence="1">CGMCC 1.15178</strain>
    </source>
</reference>
<evidence type="ECO:0000313" key="2">
    <source>
        <dbReference type="Proteomes" id="UP000612456"/>
    </source>
</evidence>
<dbReference type="EMBL" id="BMHP01000002">
    <property type="protein sequence ID" value="GGD74964.1"/>
    <property type="molecule type" value="Genomic_DNA"/>
</dbReference>
<name>A0A916Z3S5_9BACL</name>
<proteinExistence type="predicted"/>
<dbReference type="Proteomes" id="UP000612456">
    <property type="component" value="Unassembled WGS sequence"/>
</dbReference>
<dbReference type="AlphaFoldDB" id="A0A916Z3S5"/>
<evidence type="ECO:0000313" key="1">
    <source>
        <dbReference type="EMBL" id="GGD74964.1"/>
    </source>
</evidence>
<reference evidence="1" key="1">
    <citation type="journal article" date="2014" name="Int. J. Syst. Evol. Microbiol.">
        <title>Complete genome sequence of Corynebacterium casei LMG S-19264T (=DSM 44701T), isolated from a smear-ripened cheese.</title>
        <authorList>
            <consortium name="US DOE Joint Genome Institute (JGI-PGF)"/>
            <person name="Walter F."/>
            <person name="Albersmeier A."/>
            <person name="Kalinowski J."/>
            <person name="Ruckert C."/>
        </authorList>
    </citation>
    <scope>NUCLEOTIDE SEQUENCE</scope>
    <source>
        <strain evidence="1">CGMCC 1.15178</strain>
    </source>
</reference>
<keyword evidence="2" id="KW-1185">Reference proteome</keyword>
<organism evidence="1 2">
    <name type="scientific">Paenibacillus nasutitermitis</name>
    <dbReference type="NCBI Taxonomy" id="1652958"/>
    <lineage>
        <taxon>Bacteria</taxon>
        <taxon>Bacillati</taxon>
        <taxon>Bacillota</taxon>
        <taxon>Bacilli</taxon>
        <taxon>Bacillales</taxon>
        <taxon>Paenibacillaceae</taxon>
        <taxon>Paenibacillus</taxon>
    </lineage>
</organism>
<comment type="caution">
    <text evidence="1">The sequence shown here is derived from an EMBL/GenBank/DDBJ whole genome shotgun (WGS) entry which is preliminary data.</text>
</comment>
<protein>
    <submittedName>
        <fullName evidence="1">Uncharacterized protein</fullName>
    </submittedName>
</protein>
<gene>
    <name evidence="1" type="ORF">GCM10010911_36110</name>
</gene>
<accession>A0A916Z3S5</accession>